<evidence type="ECO:0000256" key="9">
    <source>
        <dbReference type="ARBA" id="ARBA00022695"/>
    </source>
</evidence>
<dbReference type="InterPro" id="IPR010994">
    <property type="entry name" value="RuvA_2-like"/>
</dbReference>
<keyword evidence="6" id="KW-0488">Methylation</keyword>
<comment type="cofactor">
    <cofactor evidence="1">
        <name>Mg(2+)</name>
        <dbReference type="ChEBI" id="CHEBI:18420"/>
    </cofactor>
</comment>
<accession>A0A2G9YDU3</accession>
<dbReference type="InterPro" id="IPR043519">
    <property type="entry name" value="NT_sf"/>
</dbReference>
<dbReference type="SUPFAM" id="SSF47781">
    <property type="entry name" value="RuvA domain 2-like"/>
    <property type="match status" value="1"/>
</dbReference>
<dbReference type="InterPro" id="IPR002054">
    <property type="entry name" value="DNA-dir_DNA_pol_X"/>
</dbReference>
<feature type="domain" description="Helix-hairpin-helix DNA-binding motif class 1" evidence="22">
    <location>
        <begin position="121"/>
        <end position="140"/>
    </location>
</feature>
<keyword evidence="8" id="KW-0808">Transferase</keyword>
<dbReference type="InterPro" id="IPR010996">
    <property type="entry name" value="HHH_MUS81"/>
</dbReference>
<dbReference type="Gene3D" id="3.30.210.10">
    <property type="entry name" value="DNA polymerase, thumb domain"/>
    <property type="match status" value="1"/>
</dbReference>
<dbReference type="PRINTS" id="PR00870">
    <property type="entry name" value="DNAPOLXBETA"/>
</dbReference>
<evidence type="ECO:0000256" key="16">
    <source>
        <dbReference type="ARBA" id="ARBA00035717"/>
    </source>
</evidence>
<evidence type="ECO:0000256" key="7">
    <source>
        <dbReference type="ARBA" id="ARBA00022634"/>
    </source>
</evidence>
<dbReference type="InterPro" id="IPR003141">
    <property type="entry name" value="Pol/His_phosphatase_N"/>
</dbReference>
<evidence type="ECO:0000256" key="14">
    <source>
        <dbReference type="ARBA" id="ARBA00023053"/>
    </source>
</evidence>
<dbReference type="InterPro" id="IPR047967">
    <property type="entry name" value="PolX_PHP"/>
</dbReference>
<dbReference type="Pfam" id="PF02811">
    <property type="entry name" value="PHP"/>
    <property type="match status" value="1"/>
</dbReference>
<evidence type="ECO:0000313" key="26">
    <source>
        <dbReference type="Proteomes" id="UP000231480"/>
    </source>
</evidence>
<dbReference type="SUPFAM" id="SSF47802">
    <property type="entry name" value="DNA polymerase beta, N-terminal domain-like"/>
    <property type="match status" value="1"/>
</dbReference>
<feature type="domain" description="Helix-hairpin-helix DNA-binding motif class 1" evidence="22">
    <location>
        <begin position="86"/>
        <end position="105"/>
    </location>
</feature>
<dbReference type="Gene3D" id="1.10.150.110">
    <property type="entry name" value="DNA polymerase beta, N-terminal domain-like"/>
    <property type="match status" value="1"/>
</dbReference>
<evidence type="ECO:0000256" key="10">
    <source>
        <dbReference type="ARBA" id="ARBA00022705"/>
    </source>
</evidence>
<dbReference type="InterPro" id="IPR050243">
    <property type="entry name" value="PHP_phosphatase"/>
</dbReference>
<evidence type="ECO:0000256" key="19">
    <source>
        <dbReference type="ARBA" id="ARBA00044678"/>
    </source>
</evidence>
<comment type="catalytic activity">
    <reaction evidence="19">
        <text>a 5'-end 2'-deoxyribose-2'-deoxyribonucleotide-DNA = (2E,4S)-4-hydroxypenten-2-al-5-phosphate + a 5'-end 5'-phospho-2'-deoxyribonucleoside-DNA + H(+)</text>
        <dbReference type="Rhea" id="RHEA:76255"/>
        <dbReference type="Rhea" id="RHEA-COMP:13180"/>
        <dbReference type="Rhea" id="RHEA-COMP:18657"/>
        <dbReference type="ChEBI" id="CHEBI:15378"/>
        <dbReference type="ChEBI" id="CHEBI:136412"/>
        <dbReference type="ChEBI" id="CHEBI:195194"/>
        <dbReference type="ChEBI" id="CHEBI:195195"/>
    </reaction>
</comment>
<dbReference type="SMART" id="SM00483">
    <property type="entry name" value="POLXc"/>
    <property type="match status" value="1"/>
</dbReference>
<dbReference type="InterPro" id="IPR002008">
    <property type="entry name" value="DNA_pol_X_beta-like"/>
</dbReference>
<dbReference type="InterPro" id="IPR004013">
    <property type="entry name" value="PHP_dom"/>
</dbReference>
<dbReference type="GO" id="GO:0140078">
    <property type="term" value="F:class I DNA-(apurinic or apyrimidinic site) endonuclease activity"/>
    <property type="evidence" value="ECO:0007669"/>
    <property type="project" value="UniProtKB-EC"/>
</dbReference>
<dbReference type="GO" id="GO:0003887">
    <property type="term" value="F:DNA-directed DNA polymerase activity"/>
    <property type="evidence" value="ECO:0007669"/>
    <property type="project" value="UniProtKB-KW"/>
</dbReference>
<evidence type="ECO:0000256" key="6">
    <source>
        <dbReference type="ARBA" id="ARBA00022481"/>
    </source>
</evidence>
<keyword evidence="13" id="KW-0239">DNA-directed DNA polymerase</keyword>
<evidence type="ECO:0000256" key="2">
    <source>
        <dbReference type="ARBA" id="ARBA00004496"/>
    </source>
</evidence>
<comment type="catalytic activity">
    <reaction evidence="18">
        <text>2'-deoxyribonucleotide-(2'-deoxyribose 5'-phosphate)-2'-deoxyribonucleotide-DNA = a 3'-end 2'-deoxyribonucleotide-(2,3-dehydro-2,3-deoxyribose 5'-phosphate)-DNA + a 5'-end 5'-phospho-2'-deoxyribonucleoside-DNA + H(+)</text>
        <dbReference type="Rhea" id="RHEA:66592"/>
        <dbReference type="Rhea" id="RHEA-COMP:13180"/>
        <dbReference type="Rhea" id="RHEA-COMP:16897"/>
        <dbReference type="Rhea" id="RHEA-COMP:17067"/>
        <dbReference type="ChEBI" id="CHEBI:15378"/>
        <dbReference type="ChEBI" id="CHEBI:136412"/>
        <dbReference type="ChEBI" id="CHEBI:157695"/>
        <dbReference type="ChEBI" id="CHEBI:167181"/>
        <dbReference type="EC" id="4.2.99.18"/>
    </reaction>
</comment>
<evidence type="ECO:0000256" key="1">
    <source>
        <dbReference type="ARBA" id="ARBA00001946"/>
    </source>
</evidence>
<comment type="subcellular location">
    <subcellularLocation>
        <location evidence="2">Cytoplasm</location>
    </subcellularLocation>
</comment>
<organism evidence="25 26">
    <name type="scientific">Candidatus Portnoybacteria bacterium CG23_combo_of_CG06-09_8_20_14_all_37_13</name>
    <dbReference type="NCBI Taxonomy" id="1974819"/>
    <lineage>
        <taxon>Bacteria</taxon>
        <taxon>Candidatus Portnoyibacteriota</taxon>
    </lineage>
</organism>
<dbReference type="InterPro" id="IPR003583">
    <property type="entry name" value="Hlx-hairpin-Hlx_DNA-bd_motif"/>
</dbReference>
<feature type="domain" description="DNA-directed DNA polymerase X" evidence="24">
    <location>
        <begin position="1"/>
        <end position="308"/>
    </location>
</feature>
<evidence type="ECO:0000256" key="21">
    <source>
        <dbReference type="ARBA" id="ARBA00049244"/>
    </source>
</evidence>
<evidence type="ECO:0000256" key="4">
    <source>
        <dbReference type="ARBA" id="ARBA00012720"/>
    </source>
</evidence>
<keyword evidence="9" id="KW-0548">Nucleotidyltransferase</keyword>
<keyword evidence="14" id="KW-0915">Sodium</keyword>
<reference evidence="25 26" key="1">
    <citation type="submission" date="2017-09" db="EMBL/GenBank/DDBJ databases">
        <title>Depth-based differentiation of microbial function through sediment-hosted aquifers and enrichment of novel symbionts in the deep terrestrial subsurface.</title>
        <authorList>
            <person name="Probst A.J."/>
            <person name="Ladd B."/>
            <person name="Jarett J.K."/>
            <person name="Geller-Mcgrath D.E."/>
            <person name="Sieber C.M."/>
            <person name="Emerson J.B."/>
            <person name="Anantharaman K."/>
            <person name="Thomas B.C."/>
            <person name="Malmstrom R."/>
            <person name="Stieglmeier M."/>
            <person name="Klingl A."/>
            <person name="Woyke T."/>
            <person name="Ryan C.M."/>
            <person name="Banfield J.F."/>
        </authorList>
    </citation>
    <scope>NUCLEOTIDE SEQUENCE [LARGE SCALE GENOMIC DNA]</scope>
    <source>
        <strain evidence="25">CG23_combo_of_CG06-09_8_20_14_all_37_13</strain>
    </source>
</reference>
<proteinExistence type="predicted"/>
<dbReference type="Gene3D" id="3.30.460.10">
    <property type="entry name" value="Beta Polymerase, domain 2"/>
    <property type="match status" value="1"/>
</dbReference>
<keyword evidence="10" id="KW-0235">DNA replication</keyword>
<sequence>MKNLEIVKIFYNMAAYLTMAGVEFKPQAYERAARAIEAMPQDITEVDLENIPGVGKHLAQKIKEYLETGKIREYEKLKKQTPVKIEELVAVEGIGPKRVKILYQKLDIRNLKDLKKSAKAGRIRNLEGFGEKTEKNILKGIEFVKAFQGRILLGQALPIAKYLGQKLSNLKQVQKITFAGSLRRMQETIGDIDLLVSSNEPGPVIEYFCSMPDIVKIWGRGLTKASIRIKAGFDIDIRLVKPESWGSALQYFTGSKEHNIALRRMAIAKKLKLNEYGLFRKDKKIAGQTEEEIYQALGLEYIPPEIRQNTGELENKLPNLIDYQDIKGDLQIHTNWSDGTASLGQMVKAAEKLNYRYIAITDHAGYLSKVQNGLDSKRLFKQMREISKIQNTKYKIRILKGAEINITKGGEVDMKDEILAKLDWVIAGVHSYLKMPKKIITQRIIKAMQNPHIDMIAHPTGRLLNKRPAYELDFEEIFETAAKTGTYLEINADMHRLDLNDELARKAIKAGLKLVINTDAHSVFGLEQMQLGIAQARRGWAEKKDIINTKDEFKIS</sequence>
<dbReference type="PIRSF" id="PIRSF005047">
    <property type="entry name" value="UCP005047_YshC"/>
    <property type="match status" value="1"/>
</dbReference>
<dbReference type="SUPFAM" id="SSF89550">
    <property type="entry name" value="PHP domain-like"/>
    <property type="match status" value="1"/>
</dbReference>
<dbReference type="GO" id="GO:0008270">
    <property type="term" value="F:zinc ion binding"/>
    <property type="evidence" value="ECO:0007669"/>
    <property type="project" value="TreeGrafter"/>
</dbReference>
<dbReference type="GO" id="GO:0005829">
    <property type="term" value="C:cytosol"/>
    <property type="evidence" value="ECO:0007669"/>
    <property type="project" value="TreeGrafter"/>
</dbReference>
<evidence type="ECO:0000256" key="20">
    <source>
        <dbReference type="ARBA" id="ARBA00045548"/>
    </source>
</evidence>
<name>A0A2G9YDU3_9BACT</name>
<keyword evidence="11" id="KW-0227">DNA damage</keyword>
<dbReference type="PANTHER" id="PTHR36928">
    <property type="entry name" value="PHOSPHATASE YCDX-RELATED"/>
    <property type="match status" value="1"/>
</dbReference>
<dbReference type="InterPro" id="IPR027421">
    <property type="entry name" value="DNA_pol_lamdba_lyase_dom_sf"/>
</dbReference>
<gene>
    <name evidence="25" type="ORF">COX44_00235</name>
</gene>
<protein>
    <recommendedName>
        <fullName evidence="5">DNA polymerase beta</fullName>
        <ecNumber evidence="3">2.7.7.7</ecNumber>
        <ecNumber evidence="4">4.2.99.18</ecNumber>
    </recommendedName>
    <alternativeName>
        <fullName evidence="16">5'-deoxyribose-phosphate lyase</fullName>
    </alternativeName>
    <alternativeName>
        <fullName evidence="17">AP lyase</fullName>
    </alternativeName>
</protein>
<evidence type="ECO:0000256" key="8">
    <source>
        <dbReference type="ARBA" id="ARBA00022679"/>
    </source>
</evidence>
<dbReference type="CDD" id="cd00141">
    <property type="entry name" value="NT_POLXc"/>
    <property type="match status" value="1"/>
</dbReference>
<dbReference type="Gene3D" id="1.10.150.20">
    <property type="entry name" value="5' to 3' exonuclease, C-terminal subdomain"/>
    <property type="match status" value="1"/>
</dbReference>
<dbReference type="Pfam" id="PF14791">
    <property type="entry name" value="DNA_pol_B_thumb"/>
    <property type="match status" value="1"/>
</dbReference>
<dbReference type="Pfam" id="PF14520">
    <property type="entry name" value="HHH_5"/>
    <property type="match status" value="1"/>
</dbReference>
<dbReference type="GO" id="GO:0003677">
    <property type="term" value="F:DNA binding"/>
    <property type="evidence" value="ECO:0007669"/>
    <property type="project" value="InterPro"/>
</dbReference>
<dbReference type="Pfam" id="PF14716">
    <property type="entry name" value="HHH_8"/>
    <property type="match status" value="1"/>
</dbReference>
<dbReference type="CDD" id="cd07436">
    <property type="entry name" value="PHP_PolX"/>
    <property type="match status" value="1"/>
</dbReference>
<dbReference type="Proteomes" id="UP000231480">
    <property type="component" value="Unassembled WGS sequence"/>
</dbReference>
<keyword evidence="15" id="KW-0234">DNA repair</keyword>
<dbReference type="InterPro" id="IPR016195">
    <property type="entry name" value="Pol/histidinol_Pase-like"/>
</dbReference>
<evidence type="ECO:0000256" key="18">
    <source>
        <dbReference type="ARBA" id="ARBA00044632"/>
    </source>
</evidence>
<dbReference type="GO" id="GO:0006281">
    <property type="term" value="P:DNA repair"/>
    <property type="evidence" value="ECO:0007669"/>
    <property type="project" value="UniProtKB-KW"/>
</dbReference>
<dbReference type="InterPro" id="IPR029398">
    <property type="entry name" value="PolB_thumb"/>
</dbReference>
<dbReference type="EMBL" id="PCRH01000006">
    <property type="protein sequence ID" value="PIP17380.1"/>
    <property type="molecule type" value="Genomic_DNA"/>
</dbReference>
<comment type="function">
    <text evidence="20">Repair polymerase that plays a key role in base-excision repair. During this process, the damaged base is excised by specific DNA glycosylases, the DNA backbone is nicked at the abasic site by an apurinic/apyrimidic (AP) endonuclease, and POLB removes 5'-deoxyribose-phosphate from the preincised AP site acting as a 5'-deoxyribose-phosphate lyase (5'-dRP lyase); through its DNA polymerase activity, it adds one nucleotide to the 3' end of the arising single-nucleotide gap. Conducts 'gap-filling' DNA synthesis in a stepwise distributive fashion rather than in a processive fashion as for other DNA polymerases. It is also able to cleave sugar-phosphate bonds 3' to an intact AP site, acting as an AP lyase.</text>
</comment>
<dbReference type="PANTHER" id="PTHR36928:SF1">
    <property type="entry name" value="PHOSPHATASE YCDX-RELATED"/>
    <property type="match status" value="1"/>
</dbReference>
<dbReference type="SMART" id="SM00278">
    <property type="entry name" value="HhH1"/>
    <property type="match status" value="3"/>
</dbReference>
<feature type="domain" description="Helix-hairpin-helix DNA-binding motif class 1" evidence="22">
    <location>
        <begin position="46"/>
        <end position="65"/>
    </location>
</feature>
<dbReference type="InterPro" id="IPR037160">
    <property type="entry name" value="DNA_Pol_thumb_sf"/>
</dbReference>
<dbReference type="NCBIfam" id="NF006375">
    <property type="entry name" value="PRK08609.1"/>
    <property type="match status" value="1"/>
</dbReference>
<dbReference type="SUPFAM" id="SSF81301">
    <property type="entry name" value="Nucleotidyltransferase"/>
    <property type="match status" value="1"/>
</dbReference>
<evidence type="ECO:0000256" key="5">
    <source>
        <dbReference type="ARBA" id="ARBA00020020"/>
    </source>
</evidence>
<keyword evidence="12" id="KW-0832">Ubl conjugation</keyword>
<evidence type="ECO:0000259" key="24">
    <source>
        <dbReference type="SMART" id="SM00483"/>
    </source>
</evidence>
<evidence type="ECO:0000256" key="15">
    <source>
        <dbReference type="ARBA" id="ARBA00023204"/>
    </source>
</evidence>
<evidence type="ECO:0000256" key="17">
    <source>
        <dbReference type="ARBA" id="ARBA00035726"/>
    </source>
</evidence>
<comment type="caution">
    <text evidence="25">The sequence shown here is derived from an EMBL/GenBank/DDBJ whole genome shotgun (WGS) entry which is preliminary data.</text>
</comment>
<dbReference type="EC" id="2.7.7.7" evidence="3"/>
<feature type="domain" description="Polymerase/histidinol phosphatase N-terminal" evidence="23">
    <location>
        <begin position="328"/>
        <end position="408"/>
    </location>
</feature>
<keyword evidence="7" id="KW-0237">DNA synthesis</keyword>
<dbReference type="AlphaFoldDB" id="A0A2G9YDU3"/>
<dbReference type="InterPro" id="IPR022311">
    <property type="entry name" value="PolX-like"/>
</dbReference>
<dbReference type="GO" id="GO:0042578">
    <property type="term" value="F:phosphoric ester hydrolase activity"/>
    <property type="evidence" value="ECO:0007669"/>
    <property type="project" value="TreeGrafter"/>
</dbReference>
<dbReference type="Gene3D" id="3.20.20.140">
    <property type="entry name" value="Metal-dependent hydrolases"/>
    <property type="match status" value="1"/>
</dbReference>
<evidence type="ECO:0000259" key="22">
    <source>
        <dbReference type="SMART" id="SM00278"/>
    </source>
</evidence>
<evidence type="ECO:0000313" key="25">
    <source>
        <dbReference type="EMBL" id="PIP17380.1"/>
    </source>
</evidence>
<comment type="catalytic activity">
    <reaction evidence="21">
        <text>DNA(n) + a 2'-deoxyribonucleoside 5'-triphosphate = DNA(n+1) + diphosphate</text>
        <dbReference type="Rhea" id="RHEA:22508"/>
        <dbReference type="Rhea" id="RHEA-COMP:17339"/>
        <dbReference type="Rhea" id="RHEA-COMP:17340"/>
        <dbReference type="ChEBI" id="CHEBI:33019"/>
        <dbReference type="ChEBI" id="CHEBI:61560"/>
        <dbReference type="ChEBI" id="CHEBI:173112"/>
        <dbReference type="EC" id="2.7.7.7"/>
    </reaction>
</comment>
<evidence type="ECO:0000256" key="12">
    <source>
        <dbReference type="ARBA" id="ARBA00022843"/>
    </source>
</evidence>
<evidence type="ECO:0000259" key="23">
    <source>
        <dbReference type="SMART" id="SM00481"/>
    </source>
</evidence>
<dbReference type="EC" id="4.2.99.18" evidence="4"/>
<dbReference type="SMART" id="SM00481">
    <property type="entry name" value="POLIIIAc"/>
    <property type="match status" value="1"/>
</dbReference>
<evidence type="ECO:0000256" key="13">
    <source>
        <dbReference type="ARBA" id="ARBA00022932"/>
    </source>
</evidence>
<evidence type="ECO:0000256" key="11">
    <source>
        <dbReference type="ARBA" id="ARBA00022763"/>
    </source>
</evidence>
<evidence type="ECO:0000256" key="3">
    <source>
        <dbReference type="ARBA" id="ARBA00012417"/>
    </source>
</evidence>